<gene>
    <name evidence="1" type="ORF">DW668_15845</name>
</gene>
<dbReference type="Gene3D" id="1.10.3420.10">
    <property type="entry name" value="putative ntp pyrophosphohydrolase like domain"/>
    <property type="match status" value="1"/>
</dbReference>
<dbReference type="InterPro" id="IPR021130">
    <property type="entry name" value="PRib-ATP_PPHydrolase-like"/>
</dbReference>
<dbReference type="EMBL" id="QRHJ01000062">
    <property type="protein sequence ID" value="RHF70790.1"/>
    <property type="molecule type" value="Genomic_DNA"/>
</dbReference>
<sequence>MKKQLKQLEEFHRSFGLYINEKPTLRIPQDLHELRMRVMKEEVDEYAEEYAITGDTEDERLQAVAKELADIAYTLLGTVVSHGLQDEFERIFDAVHESNMSKLDENGKPIYREDGKILKSSRYHEPDLSFLKNKK</sequence>
<dbReference type="InterPro" id="IPR023292">
    <property type="entry name" value="NTP_PyroPHydrolase-like_dom_sf"/>
</dbReference>
<dbReference type="AlphaFoldDB" id="A0A414PQJ3"/>
<dbReference type="Pfam" id="PF01503">
    <property type="entry name" value="PRA-PH"/>
    <property type="match status" value="1"/>
</dbReference>
<organism evidence="1 2">
    <name type="scientific">Bacteroides stercoris</name>
    <dbReference type="NCBI Taxonomy" id="46506"/>
    <lineage>
        <taxon>Bacteria</taxon>
        <taxon>Pseudomonadati</taxon>
        <taxon>Bacteroidota</taxon>
        <taxon>Bacteroidia</taxon>
        <taxon>Bacteroidales</taxon>
        <taxon>Bacteroidaceae</taxon>
        <taxon>Bacteroides</taxon>
    </lineage>
</organism>
<protein>
    <recommendedName>
        <fullName evidence="3">Phosphoribosyl-ATP pyrophosphohydrolase</fullName>
    </recommendedName>
</protein>
<name>A0A414PQJ3_BACSE</name>
<dbReference type="Proteomes" id="UP000283762">
    <property type="component" value="Unassembled WGS sequence"/>
</dbReference>
<proteinExistence type="predicted"/>
<evidence type="ECO:0000313" key="2">
    <source>
        <dbReference type="Proteomes" id="UP000283762"/>
    </source>
</evidence>
<dbReference type="CDD" id="cd11530">
    <property type="entry name" value="NTP-PPase_DR2231_like"/>
    <property type="match status" value="1"/>
</dbReference>
<reference evidence="1 2" key="1">
    <citation type="submission" date="2018-08" db="EMBL/GenBank/DDBJ databases">
        <title>A genome reference for cultivated species of the human gut microbiota.</title>
        <authorList>
            <person name="Zou Y."/>
            <person name="Xue W."/>
            <person name="Luo G."/>
        </authorList>
    </citation>
    <scope>NUCLEOTIDE SEQUENCE [LARGE SCALE GENOMIC DNA]</scope>
    <source>
        <strain evidence="1 2">AM25-16</strain>
    </source>
</reference>
<comment type="caution">
    <text evidence="1">The sequence shown here is derived from an EMBL/GenBank/DDBJ whole genome shotgun (WGS) entry which is preliminary data.</text>
</comment>
<accession>A0A414PQJ3</accession>
<evidence type="ECO:0000313" key="1">
    <source>
        <dbReference type="EMBL" id="RHF70790.1"/>
    </source>
</evidence>
<dbReference type="InterPro" id="IPR033653">
    <property type="entry name" value="NTP-PPase_DR2231-like"/>
</dbReference>
<dbReference type="RefSeq" id="WP_118207488.1">
    <property type="nucleotide sequence ID" value="NZ_JAASHK010000018.1"/>
</dbReference>
<evidence type="ECO:0008006" key="3">
    <source>
        <dbReference type="Google" id="ProtNLM"/>
    </source>
</evidence>